<dbReference type="AlphaFoldDB" id="A0A9D4RF77"/>
<sequence length="222" mass="25724">MSSSRAASCSAGRPRGAQHKEYREYKAIKAHFRRAMRCVEQFMIELGHKLENDSVHDSVTFWRTVNSRKRESGADIGGGINCDFKMYRSCEEITEQWAKYFKDLYTHSSSPDFDSYWEYVVRQEVEQALTNLSPSQDVFVSPEMVDSSINQLCKKKACGPDEIYHEHMLYGKNIIAEPLSRLYTVMLLKFTMNTCCMARTLLLNPYHAYIQLCYAAELYLTN</sequence>
<name>A0A9D4RF77_DREPO</name>
<gene>
    <name evidence="1" type="ORF">DPMN_027119</name>
</gene>
<comment type="caution">
    <text evidence="1">The sequence shown here is derived from an EMBL/GenBank/DDBJ whole genome shotgun (WGS) entry which is preliminary data.</text>
</comment>
<protein>
    <submittedName>
        <fullName evidence="1">Uncharacterized protein</fullName>
    </submittedName>
</protein>
<evidence type="ECO:0000313" key="1">
    <source>
        <dbReference type="EMBL" id="KAH3864105.1"/>
    </source>
</evidence>
<organism evidence="1 2">
    <name type="scientific">Dreissena polymorpha</name>
    <name type="common">Zebra mussel</name>
    <name type="synonym">Mytilus polymorpha</name>
    <dbReference type="NCBI Taxonomy" id="45954"/>
    <lineage>
        <taxon>Eukaryota</taxon>
        <taxon>Metazoa</taxon>
        <taxon>Spiralia</taxon>
        <taxon>Lophotrochozoa</taxon>
        <taxon>Mollusca</taxon>
        <taxon>Bivalvia</taxon>
        <taxon>Autobranchia</taxon>
        <taxon>Heteroconchia</taxon>
        <taxon>Euheterodonta</taxon>
        <taxon>Imparidentia</taxon>
        <taxon>Neoheterodontei</taxon>
        <taxon>Myida</taxon>
        <taxon>Dreissenoidea</taxon>
        <taxon>Dreissenidae</taxon>
        <taxon>Dreissena</taxon>
    </lineage>
</organism>
<proteinExistence type="predicted"/>
<dbReference type="EMBL" id="JAIWYP010000002">
    <property type="protein sequence ID" value="KAH3864105.1"/>
    <property type="molecule type" value="Genomic_DNA"/>
</dbReference>
<accession>A0A9D4RF77</accession>
<dbReference type="Proteomes" id="UP000828390">
    <property type="component" value="Unassembled WGS sequence"/>
</dbReference>
<reference evidence="1" key="2">
    <citation type="submission" date="2020-11" db="EMBL/GenBank/DDBJ databases">
        <authorList>
            <person name="McCartney M.A."/>
            <person name="Auch B."/>
            <person name="Kono T."/>
            <person name="Mallez S."/>
            <person name="Becker A."/>
            <person name="Gohl D.M."/>
            <person name="Silverstein K.A.T."/>
            <person name="Koren S."/>
            <person name="Bechman K.B."/>
            <person name="Herman A."/>
            <person name="Abrahante J.E."/>
            <person name="Garbe J."/>
        </authorList>
    </citation>
    <scope>NUCLEOTIDE SEQUENCE</scope>
    <source>
        <strain evidence="1">Duluth1</strain>
        <tissue evidence="1">Whole animal</tissue>
    </source>
</reference>
<reference evidence="1" key="1">
    <citation type="journal article" date="2019" name="bioRxiv">
        <title>The Genome of the Zebra Mussel, Dreissena polymorpha: A Resource for Invasive Species Research.</title>
        <authorList>
            <person name="McCartney M.A."/>
            <person name="Auch B."/>
            <person name="Kono T."/>
            <person name="Mallez S."/>
            <person name="Zhang Y."/>
            <person name="Obille A."/>
            <person name="Becker A."/>
            <person name="Abrahante J.E."/>
            <person name="Garbe J."/>
            <person name="Badalamenti J.P."/>
            <person name="Herman A."/>
            <person name="Mangelson H."/>
            <person name="Liachko I."/>
            <person name="Sullivan S."/>
            <person name="Sone E.D."/>
            <person name="Koren S."/>
            <person name="Silverstein K.A.T."/>
            <person name="Beckman K.B."/>
            <person name="Gohl D.M."/>
        </authorList>
    </citation>
    <scope>NUCLEOTIDE SEQUENCE</scope>
    <source>
        <strain evidence="1">Duluth1</strain>
        <tissue evidence="1">Whole animal</tissue>
    </source>
</reference>
<evidence type="ECO:0000313" key="2">
    <source>
        <dbReference type="Proteomes" id="UP000828390"/>
    </source>
</evidence>
<keyword evidence="2" id="KW-1185">Reference proteome</keyword>